<dbReference type="PANTHER" id="PTHR10127:SF780">
    <property type="entry name" value="METALLOENDOPEPTIDASE"/>
    <property type="match status" value="1"/>
</dbReference>
<evidence type="ECO:0000256" key="6">
    <source>
        <dbReference type="ARBA" id="ARBA00023049"/>
    </source>
</evidence>
<dbReference type="SUPFAM" id="SSF55486">
    <property type="entry name" value="Metalloproteases ('zincins'), catalytic domain"/>
    <property type="match status" value="1"/>
</dbReference>
<evidence type="ECO:0000256" key="4">
    <source>
        <dbReference type="ARBA" id="ARBA00022801"/>
    </source>
</evidence>
<feature type="binding site" evidence="7">
    <location>
        <position position="209"/>
    </location>
    <ligand>
        <name>Zn(2+)</name>
        <dbReference type="ChEBI" id="CHEBI:29105"/>
        <note>catalytic</note>
    </ligand>
</feature>
<evidence type="ECO:0000256" key="3">
    <source>
        <dbReference type="ARBA" id="ARBA00022729"/>
    </source>
</evidence>
<dbReference type="PRINTS" id="PR00480">
    <property type="entry name" value="ASTACIN"/>
</dbReference>
<keyword evidence="2 7" id="KW-0479">Metal-binding</keyword>
<feature type="binding site" evidence="7">
    <location>
        <position position="215"/>
    </location>
    <ligand>
        <name>Zn(2+)</name>
        <dbReference type="ChEBI" id="CHEBI:29105"/>
        <note>catalytic</note>
    </ligand>
</feature>
<dbReference type="PANTHER" id="PTHR10127">
    <property type="entry name" value="DISCOIDIN, CUB, EGF, LAMININ , AND ZINC METALLOPROTEASE DOMAIN CONTAINING"/>
    <property type="match status" value="1"/>
</dbReference>
<keyword evidence="4 7" id="KW-0378">Hydrolase</keyword>
<keyword evidence="5 7" id="KW-0862">Zinc</keyword>
<feature type="binding site" evidence="7">
    <location>
        <position position="205"/>
    </location>
    <ligand>
        <name>Zn(2+)</name>
        <dbReference type="ChEBI" id="CHEBI:29105"/>
        <note>catalytic</note>
    </ligand>
</feature>
<evidence type="ECO:0000313" key="10">
    <source>
        <dbReference type="EMBL" id="NEC90442.1"/>
    </source>
</evidence>
<comment type="caution">
    <text evidence="7">Lacks conserved residue(s) required for the propagation of feature annotation.</text>
</comment>
<evidence type="ECO:0000256" key="1">
    <source>
        <dbReference type="ARBA" id="ARBA00022670"/>
    </source>
</evidence>
<gene>
    <name evidence="10" type="ORF">G3I71_32620</name>
</gene>
<reference evidence="10" key="1">
    <citation type="submission" date="2020-01" db="EMBL/GenBank/DDBJ databases">
        <title>Insect and environment-associated Actinomycetes.</title>
        <authorList>
            <person name="Currrie C."/>
            <person name="Chevrette M."/>
            <person name="Carlson C."/>
            <person name="Stubbendieck R."/>
            <person name="Wendt-Pienkowski E."/>
        </authorList>
    </citation>
    <scope>NUCLEOTIDE SEQUENCE</scope>
    <source>
        <strain evidence="10">SID12501</strain>
    </source>
</reference>
<dbReference type="PROSITE" id="PS51864">
    <property type="entry name" value="ASTACIN"/>
    <property type="match status" value="1"/>
</dbReference>
<dbReference type="GO" id="GO:0008270">
    <property type="term" value="F:zinc ion binding"/>
    <property type="evidence" value="ECO:0007669"/>
    <property type="project" value="UniProtKB-UniRule"/>
</dbReference>
<dbReference type="AlphaFoldDB" id="A0A6B3C1W3"/>
<evidence type="ECO:0000256" key="5">
    <source>
        <dbReference type="ARBA" id="ARBA00022833"/>
    </source>
</evidence>
<protein>
    <recommendedName>
        <fullName evidence="9">Peptidase M12A domain-containing protein</fullName>
    </recommendedName>
</protein>
<sequence length="759" mass="82969">MSDDERRSQTNPESLEDEPHVPSDGQGEELVSAEVRTALISGETFTDQPVQYSVVDGVAVFEGDIILGLDAELQRQAGRIRSAAAQSAQGVGDEVAPGEAVDAAKPPGGLPESAVIVPGQNRRWPGGVVPFVLDNSLTPAARTAITGAIDHWHLNTRLHLRPRTGSDAQWVVFRDSNQCSSWVGRQGSAQDINIAAGCGRGATIHEIGHAVGLWHEQSREDRDKFVSILWQNIQSGQGHNFDQHISDGDDIGEYDFGSIMHYGSTAFGTTDPATGRTNTTISPNQPLPPGVVMGQRSGLSQSDRGAVAWMYGAIYPNPSNTWLGRFQGQPGTELLHYSPARHHWYLGQTVNGTMDFRGVGDTTGFGDLDDGRPIWTGDFTGDGHTDVLFYYPGDDNWWLGTLQNGQLTWSLIGNTAGFGHAINSAFLFWTGDFSGDGRAEVLFNYPGDGNWWLGTLQNGQLTWSLIGNTAGFGALNDGRPIWTGDFTGDGHTDVLFYYPGDHNWWLGTLQNGQLVWMFVGNTAGFGSLNDGRPIWTGDFTGDGHTDVLFYYPGDDNWWLGTLQNGQLVWMFVGNTAGFGSLNDGRPIWTGDFTGDGHTDVLFYYPGDDNWWLGTLQNVPGENAQCGPLRSQISSQEAEIRQLQQLKNGLDPRDLGDRQEIRDLNRQITALRQQISQEHQEMAGLQCPAVPNPGGLQLTWTLVGNTIGFGHAINDGRPFWTGDFNGDGSTDVLFHYRGDLNWWRGSILGGTLNWTKAGNW</sequence>
<feature type="active site" evidence="7">
    <location>
        <position position="206"/>
    </location>
</feature>
<dbReference type="RefSeq" id="WP_164320293.1">
    <property type="nucleotide sequence ID" value="NZ_JAAGLU010000032.1"/>
</dbReference>
<feature type="region of interest" description="Disordered" evidence="8">
    <location>
        <begin position="1"/>
        <end position="29"/>
    </location>
</feature>
<dbReference type="SMART" id="SM00235">
    <property type="entry name" value="ZnMc"/>
    <property type="match status" value="1"/>
</dbReference>
<accession>A0A6B3C1W3</accession>
<dbReference type="InterPro" id="IPR006026">
    <property type="entry name" value="Peptidase_Metallo"/>
</dbReference>
<evidence type="ECO:0000256" key="7">
    <source>
        <dbReference type="PROSITE-ProRule" id="PRU01211"/>
    </source>
</evidence>
<comment type="caution">
    <text evidence="10">The sequence shown here is derived from an EMBL/GenBank/DDBJ whole genome shotgun (WGS) entry which is preliminary data.</text>
</comment>
<dbReference type="InterPro" id="IPR028994">
    <property type="entry name" value="Integrin_alpha_N"/>
</dbReference>
<dbReference type="CDD" id="cd04280">
    <property type="entry name" value="ZnMc_astacin_like"/>
    <property type="match status" value="1"/>
</dbReference>
<evidence type="ECO:0000256" key="8">
    <source>
        <dbReference type="SAM" id="MobiDB-lite"/>
    </source>
</evidence>
<dbReference type="Gene3D" id="3.40.390.10">
    <property type="entry name" value="Collagenase (Catalytic Domain)"/>
    <property type="match status" value="1"/>
</dbReference>
<dbReference type="InterPro" id="IPR013517">
    <property type="entry name" value="FG-GAP"/>
</dbReference>
<dbReference type="GO" id="GO:0006508">
    <property type="term" value="P:proteolysis"/>
    <property type="evidence" value="ECO:0007669"/>
    <property type="project" value="UniProtKB-KW"/>
</dbReference>
<dbReference type="EMBL" id="JAAGLU010000032">
    <property type="protein sequence ID" value="NEC90442.1"/>
    <property type="molecule type" value="Genomic_DNA"/>
</dbReference>
<organism evidence="10">
    <name type="scientific">Streptomyces sp. SID12501</name>
    <dbReference type="NCBI Taxonomy" id="2706042"/>
    <lineage>
        <taxon>Bacteria</taxon>
        <taxon>Bacillati</taxon>
        <taxon>Actinomycetota</taxon>
        <taxon>Actinomycetes</taxon>
        <taxon>Kitasatosporales</taxon>
        <taxon>Streptomycetaceae</taxon>
        <taxon>Streptomyces</taxon>
    </lineage>
</organism>
<dbReference type="InterPro" id="IPR034035">
    <property type="entry name" value="Astacin-like_dom"/>
</dbReference>
<dbReference type="Pfam" id="PF13517">
    <property type="entry name" value="FG-GAP_3"/>
    <property type="match status" value="2"/>
</dbReference>
<keyword evidence="6 7" id="KW-0482">Metalloprotease</keyword>
<dbReference type="InterPro" id="IPR001506">
    <property type="entry name" value="Peptidase_M12A"/>
</dbReference>
<feature type="domain" description="Peptidase M12A" evidence="9">
    <location>
        <begin position="114"/>
        <end position="317"/>
    </location>
</feature>
<dbReference type="SUPFAM" id="SSF69318">
    <property type="entry name" value="Integrin alpha N-terminal domain"/>
    <property type="match status" value="1"/>
</dbReference>
<dbReference type="InterPro" id="IPR024079">
    <property type="entry name" value="MetalloPept_cat_dom_sf"/>
</dbReference>
<dbReference type="Pfam" id="PF01400">
    <property type="entry name" value="Astacin"/>
    <property type="match status" value="1"/>
</dbReference>
<dbReference type="GO" id="GO:0004222">
    <property type="term" value="F:metalloendopeptidase activity"/>
    <property type="evidence" value="ECO:0007669"/>
    <property type="project" value="UniProtKB-UniRule"/>
</dbReference>
<proteinExistence type="predicted"/>
<name>A0A6B3C1W3_9ACTN</name>
<comment type="cofactor">
    <cofactor evidence="7">
        <name>Zn(2+)</name>
        <dbReference type="ChEBI" id="CHEBI:29105"/>
    </cofactor>
    <text evidence="7">Binds 1 zinc ion per subunit.</text>
</comment>
<keyword evidence="1 7" id="KW-0645">Protease</keyword>
<keyword evidence="3" id="KW-0732">Signal</keyword>
<evidence type="ECO:0000256" key="2">
    <source>
        <dbReference type="ARBA" id="ARBA00022723"/>
    </source>
</evidence>
<evidence type="ECO:0000259" key="9">
    <source>
        <dbReference type="PROSITE" id="PS51864"/>
    </source>
</evidence>